<sequence length="743" mass="83611">MLPLGLLNAAQGHPMLVELKNGETLNGHLVLCDTWMNLTLREVVQTSPEGDKFVRLPEVYVKGNNIKYLRVPDEIIDIVKSSSSRVGVGIEGTGRTSERDYVPRRLTSTAAAAHEEDGSSTALLTSNLMLSQQQQPVIEDGSQLAQRSKKTRPGKHQRLWQHEKANRKLLKERYQHEVSSLPTTTTTTTTTTATTDQPETPAITTPSLEILTLPDNTIPPSLLASLSTPTLLLTLTRLLTSHSKHTKRFTGLKIRSLVHYLVTDRHQPPNELLYRALVVANWDPERGSAWELEDILKEMDKASIAPSKEFWRAAIKLLAIHPDYTLRNLILRRIGVVYGEELIKEVREDVILGLLRERQEELALEALEEVVGWEEEGERRWMSGTGWDTVVHVLGKRGYTEEAFQVLMMRVGLETGREEGRGEEGRLDGVPMEVWYYMLEECSRESYLEGTKYLWGKLVENGLVVPSDGMLNNILNTGARHCDEELATAAFKELAGRGIKMTELHYEALVDCYADQGKLKEALEVASIKAESYPGLKEESRSILRLLVREPEMANRVFEILGELKEKGRKVPASGPVALLEFVGLQGDMGALVDALERVQPLMEGSDWGLGYLCRQAKTAEDWNLIARAYPRIDPTMTVRKPLVALNDTVRNLAADREGDLDLAFARLWDMGEHLVQRVAKYPTDDTLMALLDRCYWEKDSRIWAVIDLAREKGIQVDETDMKKLSTIPKPERFLLLAPAGKS</sequence>
<dbReference type="InterPro" id="IPR057027">
    <property type="entry name" value="TPR_mt"/>
</dbReference>
<keyword evidence="13" id="KW-1185">Reference proteome</keyword>
<evidence type="ECO:0000256" key="9">
    <source>
        <dbReference type="ARBA" id="ARBA00023274"/>
    </source>
</evidence>
<comment type="subcellular location">
    <subcellularLocation>
        <location evidence="1">Nucleus</location>
    </subcellularLocation>
</comment>
<evidence type="ECO:0000256" key="6">
    <source>
        <dbReference type="ARBA" id="ARBA00022884"/>
    </source>
</evidence>
<dbReference type="Gene3D" id="1.25.40.10">
    <property type="entry name" value="Tetratricopeptide repeat domain"/>
    <property type="match status" value="1"/>
</dbReference>
<feature type="compositionally biased region" description="Low complexity" evidence="10">
    <location>
        <begin position="183"/>
        <end position="195"/>
    </location>
</feature>
<evidence type="ECO:0000256" key="8">
    <source>
        <dbReference type="ARBA" id="ARBA00023242"/>
    </source>
</evidence>
<evidence type="ECO:0000256" key="7">
    <source>
        <dbReference type="ARBA" id="ARBA00023187"/>
    </source>
</evidence>
<keyword evidence="6" id="KW-0694">RNA-binding</keyword>
<evidence type="ECO:0000313" key="13">
    <source>
        <dbReference type="Proteomes" id="UP001323617"/>
    </source>
</evidence>
<dbReference type="InterPro" id="IPR010920">
    <property type="entry name" value="LSM_dom_sf"/>
</dbReference>
<dbReference type="Pfam" id="PF01423">
    <property type="entry name" value="LSM"/>
    <property type="match status" value="1"/>
</dbReference>
<dbReference type="InterPro" id="IPR047575">
    <property type="entry name" value="Sm"/>
</dbReference>
<comment type="similarity">
    <text evidence="2">Belongs to the snRNP Sm proteins family.</text>
</comment>
<proteinExistence type="inferred from homology"/>
<evidence type="ECO:0000256" key="4">
    <source>
        <dbReference type="ARBA" id="ARBA00022728"/>
    </source>
</evidence>
<keyword evidence="9" id="KW-0687">Ribonucleoprotein</keyword>
<dbReference type="GeneID" id="87961659"/>
<dbReference type="InterPro" id="IPR001163">
    <property type="entry name" value="Sm_dom_euk/arc"/>
</dbReference>
<accession>A0ABR0HT15</accession>
<dbReference type="SUPFAM" id="SSF50182">
    <property type="entry name" value="Sm-like ribonucleoproteins"/>
    <property type="match status" value="1"/>
</dbReference>
<evidence type="ECO:0000313" key="12">
    <source>
        <dbReference type="EMBL" id="KAK4671067.1"/>
    </source>
</evidence>
<feature type="domain" description="Sm" evidence="11">
    <location>
        <begin position="2"/>
        <end position="75"/>
    </location>
</feature>
<feature type="region of interest" description="Disordered" evidence="10">
    <location>
        <begin position="134"/>
        <end position="162"/>
    </location>
</feature>
<name>A0ABR0HT15_9PEZI</name>
<dbReference type="InterPro" id="IPR027141">
    <property type="entry name" value="LSm4/Sm_D1/D3"/>
</dbReference>
<evidence type="ECO:0000256" key="1">
    <source>
        <dbReference type="ARBA" id="ARBA00004123"/>
    </source>
</evidence>
<feature type="compositionally biased region" description="Basic residues" evidence="10">
    <location>
        <begin position="147"/>
        <end position="159"/>
    </location>
</feature>
<keyword evidence="7" id="KW-0508">mRNA splicing</keyword>
<comment type="caution">
    <text evidence="12">The sequence shown here is derived from an EMBL/GenBank/DDBJ whole genome shotgun (WGS) entry which is preliminary data.</text>
</comment>
<evidence type="ECO:0000259" key="11">
    <source>
        <dbReference type="PROSITE" id="PS52002"/>
    </source>
</evidence>
<dbReference type="EMBL" id="JAFFHC010000006">
    <property type="protein sequence ID" value="KAK4671067.1"/>
    <property type="molecule type" value="Genomic_DNA"/>
</dbReference>
<dbReference type="PROSITE" id="PS52002">
    <property type="entry name" value="SM"/>
    <property type="match status" value="1"/>
</dbReference>
<dbReference type="CDD" id="cd01723">
    <property type="entry name" value="LSm4"/>
    <property type="match status" value="1"/>
</dbReference>
<organism evidence="12 13">
    <name type="scientific">Podospora pseudoanserina</name>
    <dbReference type="NCBI Taxonomy" id="2609844"/>
    <lineage>
        <taxon>Eukaryota</taxon>
        <taxon>Fungi</taxon>
        <taxon>Dikarya</taxon>
        <taxon>Ascomycota</taxon>
        <taxon>Pezizomycotina</taxon>
        <taxon>Sordariomycetes</taxon>
        <taxon>Sordariomycetidae</taxon>
        <taxon>Sordariales</taxon>
        <taxon>Podosporaceae</taxon>
        <taxon>Podospora</taxon>
    </lineage>
</organism>
<protein>
    <recommendedName>
        <fullName evidence="11">Sm domain-containing protein</fullName>
    </recommendedName>
</protein>
<evidence type="ECO:0000256" key="5">
    <source>
        <dbReference type="ARBA" id="ARBA00022737"/>
    </source>
</evidence>
<dbReference type="Pfam" id="PF23276">
    <property type="entry name" value="TPR_24"/>
    <property type="match status" value="1"/>
</dbReference>
<dbReference type="Gene3D" id="2.30.30.100">
    <property type="match status" value="1"/>
</dbReference>
<evidence type="ECO:0000256" key="2">
    <source>
        <dbReference type="ARBA" id="ARBA00006850"/>
    </source>
</evidence>
<gene>
    <name evidence="12" type="ORF">QC764_0091440</name>
</gene>
<dbReference type="SMART" id="SM00651">
    <property type="entry name" value="Sm"/>
    <property type="match status" value="1"/>
</dbReference>
<reference evidence="12 13" key="1">
    <citation type="journal article" date="2023" name="bioRxiv">
        <title>High-quality genome assemblies of four members of thePodospora anserinaspecies complex.</title>
        <authorList>
            <person name="Ament-Velasquez S.L."/>
            <person name="Vogan A.A."/>
            <person name="Wallerman O."/>
            <person name="Hartmann F."/>
            <person name="Gautier V."/>
            <person name="Silar P."/>
            <person name="Giraud T."/>
            <person name="Johannesson H."/>
        </authorList>
    </citation>
    <scope>NUCLEOTIDE SEQUENCE [LARGE SCALE GENOMIC DNA]</scope>
    <source>
        <strain evidence="12 13">CBS 124.78</strain>
    </source>
</reference>
<feature type="region of interest" description="Disordered" evidence="10">
    <location>
        <begin position="175"/>
        <end position="202"/>
    </location>
</feature>
<evidence type="ECO:0000256" key="3">
    <source>
        <dbReference type="ARBA" id="ARBA00022664"/>
    </source>
</evidence>
<dbReference type="PANTHER" id="PTHR23338">
    <property type="entry name" value="SMALL NUCLEAR RIBONUCLEOPROTEIN SM"/>
    <property type="match status" value="1"/>
</dbReference>
<dbReference type="Proteomes" id="UP001323617">
    <property type="component" value="Unassembled WGS sequence"/>
</dbReference>
<dbReference type="InterPro" id="IPR034101">
    <property type="entry name" value="Lsm4"/>
</dbReference>
<dbReference type="InterPro" id="IPR011990">
    <property type="entry name" value="TPR-like_helical_dom_sf"/>
</dbReference>
<keyword evidence="4" id="KW-0747">Spliceosome</keyword>
<dbReference type="RefSeq" id="XP_062797363.1">
    <property type="nucleotide sequence ID" value="XM_062940925.1"/>
</dbReference>
<evidence type="ECO:0000256" key="10">
    <source>
        <dbReference type="SAM" id="MobiDB-lite"/>
    </source>
</evidence>
<keyword evidence="5" id="KW-0677">Repeat</keyword>
<keyword evidence="8" id="KW-0539">Nucleus</keyword>
<keyword evidence="3" id="KW-0507">mRNA processing</keyword>